<reference evidence="1" key="1">
    <citation type="submission" date="2018-05" db="EMBL/GenBank/DDBJ databases">
        <authorList>
            <person name="Lanie J.A."/>
            <person name="Ng W.-L."/>
            <person name="Kazmierczak K.M."/>
            <person name="Andrzejewski T.M."/>
            <person name="Davidsen T.M."/>
            <person name="Wayne K.J."/>
            <person name="Tettelin H."/>
            <person name="Glass J.I."/>
            <person name="Rusch D."/>
            <person name="Podicherti R."/>
            <person name="Tsui H.-C.T."/>
            <person name="Winkler M.E."/>
        </authorList>
    </citation>
    <scope>NUCLEOTIDE SEQUENCE</scope>
</reference>
<protein>
    <recommendedName>
        <fullName evidence="2">Sjogrens syndrome scleroderma autoantigen 1</fullName>
    </recommendedName>
</protein>
<sequence length="107" mass="11909">MSKDITKKAVEMLLNGATLLAEPCPYCKGVRVIKDGNALCIDCGKEPKQEAENIPNKHESASTSKIMQNKLEKLSKQLEKEEDPAKQQELIKTIDSLISVIDKLNKK</sequence>
<dbReference type="EMBL" id="UINC01047623">
    <property type="protein sequence ID" value="SVB57122.1"/>
    <property type="molecule type" value="Genomic_DNA"/>
</dbReference>
<proteinExistence type="predicted"/>
<dbReference type="Pfam" id="PF06677">
    <property type="entry name" value="Auto_anti-p27"/>
    <property type="match status" value="1"/>
</dbReference>
<gene>
    <name evidence="1" type="ORF">METZ01_LOCUS209976</name>
</gene>
<name>A0A382F3B3_9ZZZZ</name>
<evidence type="ECO:0008006" key="2">
    <source>
        <dbReference type="Google" id="ProtNLM"/>
    </source>
</evidence>
<evidence type="ECO:0000313" key="1">
    <source>
        <dbReference type="EMBL" id="SVB57122.1"/>
    </source>
</evidence>
<dbReference type="AlphaFoldDB" id="A0A382F3B3"/>
<organism evidence="1">
    <name type="scientific">marine metagenome</name>
    <dbReference type="NCBI Taxonomy" id="408172"/>
    <lineage>
        <taxon>unclassified sequences</taxon>
        <taxon>metagenomes</taxon>
        <taxon>ecological metagenomes</taxon>
    </lineage>
</organism>
<dbReference type="InterPro" id="IPR009563">
    <property type="entry name" value="SSSCA1"/>
</dbReference>
<accession>A0A382F3B3</accession>